<dbReference type="GO" id="GO:0055085">
    <property type="term" value="P:transmembrane transport"/>
    <property type="evidence" value="ECO:0007669"/>
    <property type="project" value="InterPro"/>
</dbReference>
<feature type="transmembrane region" description="Helical" evidence="8">
    <location>
        <begin position="164"/>
        <end position="182"/>
    </location>
</feature>
<keyword evidence="3" id="KW-0813">Transport</keyword>
<keyword evidence="5 8" id="KW-0812">Transmembrane</keyword>
<dbReference type="Gene3D" id="1.20.1530.20">
    <property type="match status" value="1"/>
</dbReference>
<evidence type="ECO:0000256" key="5">
    <source>
        <dbReference type="ARBA" id="ARBA00022692"/>
    </source>
</evidence>
<feature type="transmembrane region" description="Helical" evidence="8">
    <location>
        <begin position="290"/>
        <end position="311"/>
    </location>
</feature>
<feature type="transmembrane region" description="Helical" evidence="8">
    <location>
        <begin position="133"/>
        <end position="152"/>
    </location>
</feature>
<sequence length="312" mass="31990">MSLPVLVAVMVAATLVGIGAERRWGAAAEARSRSTMGVLLTWVLPPVYLVLVSRLHVDLTLVSGLVTGFLALGTVGVLAWFVSSRLLRLPPATVGAVILATIVSNTGYFGLPLVRTVLGGDELGPAVAWDSLVAQPTVFVSAFAVGAAFGTVGSGEAAGRGARLVAFLRNPLLWASVLGLVVPGDAPDWAGDVAQVIIVAVLPVGFFVVGVQLSAQGEDGSLLRDARGRLLPPEVALVVVLRLVVAPLIVVTASVVALDLPPGMLLQAAVPTGLNGMLVAHRFGLDFRPVAASIVWTTTIMAVGVLVVEAVG</sequence>
<evidence type="ECO:0000256" key="4">
    <source>
        <dbReference type="ARBA" id="ARBA00022475"/>
    </source>
</evidence>
<evidence type="ECO:0000256" key="6">
    <source>
        <dbReference type="ARBA" id="ARBA00022989"/>
    </source>
</evidence>
<dbReference type="InterPro" id="IPR004776">
    <property type="entry name" value="Mem_transp_PIN-like"/>
</dbReference>
<evidence type="ECO:0000313" key="9">
    <source>
        <dbReference type="EMBL" id="CAB4936556.1"/>
    </source>
</evidence>
<feature type="transmembrane region" description="Helical" evidence="8">
    <location>
        <begin position="194"/>
        <end position="215"/>
    </location>
</feature>
<feature type="transmembrane region" description="Helical" evidence="8">
    <location>
        <begin position="61"/>
        <end position="82"/>
    </location>
</feature>
<evidence type="ECO:0000256" key="1">
    <source>
        <dbReference type="ARBA" id="ARBA00004651"/>
    </source>
</evidence>
<feature type="transmembrane region" description="Helical" evidence="8">
    <location>
        <begin position="36"/>
        <end position="55"/>
    </location>
</feature>
<evidence type="ECO:0000256" key="7">
    <source>
        <dbReference type="ARBA" id="ARBA00023136"/>
    </source>
</evidence>
<proteinExistence type="inferred from homology"/>
<dbReference type="Pfam" id="PF03547">
    <property type="entry name" value="Mem_trans"/>
    <property type="match status" value="1"/>
</dbReference>
<feature type="transmembrane region" description="Helical" evidence="8">
    <location>
        <begin position="235"/>
        <end position="258"/>
    </location>
</feature>
<reference evidence="9" key="1">
    <citation type="submission" date="2020-05" db="EMBL/GenBank/DDBJ databases">
        <authorList>
            <person name="Chiriac C."/>
            <person name="Salcher M."/>
            <person name="Ghai R."/>
            <person name="Kavagutti S V."/>
        </authorList>
    </citation>
    <scope>NUCLEOTIDE SEQUENCE</scope>
</reference>
<dbReference type="AlphaFoldDB" id="A0A6J7J0F1"/>
<feature type="transmembrane region" description="Helical" evidence="8">
    <location>
        <begin position="94"/>
        <end position="113"/>
    </location>
</feature>
<evidence type="ECO:0000256" key="2">
    <source>
        <dbReference type="ARBA" id="ARBA00010145"/>
    </source>
</evidence>
<feature type="transmembrane region" description="Helical" evidence="8">
    <location>
        <begin position="6"/>
        <end position="24"/>
    </location>
</feature>
<dbReference type="InterPro" id="IPR038770">
    <property type="entry name" value="Na+/solute_symporter_sf"/>
</dbReference>
<name>A0A6J7J0F1_9ZZZZ</name>
<dbReference type="PANTHER" id="PTHR36838">
    <property type="entry name" value="AUXIN EFFLUX CARRIER FAMILY PROTEIN"/>
    <property type="match status" value="1"/>
</dbReference>
<organism evidence="9">
    <name type="scientific">freshwater metagenome</name>
    <dbReference type="NCBI Taxonomy" id="449393"/>
    <lineage>
        <taxon>unclassified sequences</taxon>
        <taxon>metagenomes</taxon>
        <taxon>ecological metagenomes</taxon>
    </lineage>
</organism>
<comment type="similarity">
    <text evidence="2">Belongs to the auxin efflux carrier (TC 2.A.69) family.</text>
</comment>
<accession>A0A6J7J0F1</accession>
<comment type="subcellular location">
    <subcellularLocation>
        <location evidence="1">Cell membrane</location>
        <topology evidence="1">Multi-pass membrane protein</topology>
    </subcellularLocation>
</comment>
<gene>
    <name evidence="9" type="ORF">UFOPK3564_02675</name>
</gene>
<protein>
    <submittedName>
        <fullName evidence="9">Unannotated protein</fullName>
    </submittedName>
</protein>
<keyword evidence="4" id="KW-1003">Cell membrane</keyword>
<dbReference type="PANTHER" id="PTHR36838:SF1">
    <property type="entry name" value="SLR1864 PROTEIN"/>
    <property type="match status" value="1"/>
</dbReference>
<evidence type="ECO:0000256" key="8">
    <source>
        <dbReference type="SAM" id="Phobius"/>
    </source>
</evidence>
<dbReference type="GO" id="GO:0005886">
    <property type="term" value="C:plasma membrane"/>
    <property type="evidence" value="ECO:0007669"/>
    <property type="project" value="UniProtKB-SubCell"/>
</dbReference>
<keyword evidence="6 8" id="KW-1133">Transmembrane helix</keyword>
<keyword evidence="7 8" id="KW-0472">Membrane</keyword>
<dbReference type="EMBL" id="CAFBMK010000204">
    <property type="protein sequence ID" value="CAB4936556.1"/>
    <property type="molecule type" value="Genomic_DNA"/>
</dbReference>
<evidence type="ECO:0000256" key="3">
    <source>
        <dbReference type="ARBA" id="ARBA00022448"/>
    </source>
</evidence>